<gene>
    <name evidence="2" type="ORF">HB912_13030</name>
</gene>
<evidence type="ECO:0000313" key="2">
    <source>
        <dbReference type="EMBL" id="MBC1522574.1"/>
    </source>
</evidence>
<evidence type="ECO:0000313" key="3">
    <source>
        <dbReference type="Proteomes" id="UP000559885"/>
    </source>
</evidence>
<feature type="transmembrane region" description="Helical" evidence="1">
    <location>
        <begin position="21"/>
        <end position="41"/>
    </location>
</feature>
<feature type="transmembrane region" description="Helical" evidence="1">
    <location>
        <begin position="298"/>
        <end position="317"/>
    </location>
</feature>
<organism evidence="2 3">
    <name type="scientific">Listeria aquatica</name>
    <dbReference type="NCBI Taxonomy" id="1494960"/>
    <lineage>
        <taxon>Bacteria</taxon>
        <taxon>Bacillati</taxon>
        <taxon>Bacillota</taxon>
        <taxon>Bacilli</taxon>
        <taxon>Bacillales</taxon>
        <taxon>Listeriaceae</taxon>
        <taxon>Listeria</taxon>
    </lineage>
</organism>
<protein>
    <submittedName>
        <fullName evidence="2">ABC transporter permease subunit</fullName>
    </submittedName>
</protein>
<proteinExistence type="predicted"/>
<feature type="transmembrane region" description="Helical" evidence="1">
    <location>
        <begin position="355"/>
        <end position="374"/>
    </location>
</feature>
<keyword evidence="1" id="KW-1133">Transmembrane helix</keyword>
<feature type="transmembrane region" description="Helical" evidence="1">
    <location>
        <begin position="215"/>
        <end position="239"/>
    </location>
</feature>
<dbReference type="RefSeq" id="WP_185375171.1">
    <property type="nucleotide sequence ID" value="NZ_JAARRM010000008.1"/>
</dbReference>
<dbReference type="AlphaFoldDB" id="A0A841ZT46"/>
<name>A0A841ZT46_9LIST</name>
<feature type="transmembrane region" description="Helical" evidence="1">
    <location>
        <begin position="167"/>
        <end position="188"/>
    </location>
</feature>
<keyword evidence="1" id="KW-0472">Membrane</keyword>
<dbReference type="Proteomes" id="UP000559885">
    <property type="component" value="Unassembled WGS sequence"/>
</dbReference>
<comment type="caution">
    <text evidence="2">The sequence shown here is derived from an EMBL/GenBank/DDBJ whole genome shotgun (WGS) entry which is preliminary data.</text>
</comment>
<dbReference type="PANTHER" id="PTHR37305">
    <property type="entry name" value="INTEGRAL MEMBRANE PROTEIN-RELATED"/>
    <property type="match status" value="1"/>
</dbReference>
<reference evidence="2 3" key="1">
    <citation type="submission" date="2020-03" db="EMBL/GenBank/DDBJ databases">
        <title>Soil Listeria distribution.</title>
        <authorList>
            <person name="Liao J."/>
            <person name="Wiedmann M."/>
        </authorList>
    </citation>
    <scope>NUCLEOTIDE SEQUENCE [LARGE SCALE GENOMIC DNA]</scope>
    <source>
        <strain evidence="2 3">FSL L7-1507</strain>
    </source>
</reference>
<sequence>MTTLNLLHFETLKFIRKKKPLILLLLAVFLPIANYILSGLFDTHETERADFAIQASEAENSAQQIDDISQNEPAAKQAAKQTKKEATILEQLTSDVSSNDWSAFLKHQIAYDQLQLRGIEEGSIPMDIEDLSRIHKQIKLNTYLEKHHLEPEISGADRYGINYAHQFLSVTTPFLIFVLVLFAVIDILNNEKKLKTRDFMNIIPVSKSNLIQIKLILNALFAFFLVIITTITSFLTGLIGKGLGTFRYPVLFHNPATDQIHIDTIGVWFLKYFSLVSLFILLITLTALLISKISTGDVVNALILLAILFLPSALGKYNNGFDKIMPFLPSSYLNIPNLLSGEALSQNAQLTFTNGIWSCIVFILLLYIAIFVITKIQKKI</sequence>
<accession>A0A841ZT46</accession>
<dbReference type="EMBL" id="JAARRM010000008">
    <property type="protein sequence ID" value="MBC1522574.1"/>
    <property type="molecule type" value="Genomic_DNA"/>
</dbReference>
<evidence type="ECO:0000256" key="1">
    <source>
        <dbReference type="SAM" id="Phobius"/>
    </source>
</evidence>
<feature type="transmembrane region" description="Helical" evidence="1">
    <location>
        <begin position="272"/>
        <end position="291"/>
    </location>
</feature>
<dbReference type="PANTHER" id="PTHR37305:SF1">
    <property type="entry name" value="MEMBRANE PROTEIN"/>
    <property type="match status" value="1"/>
</dbReference>
<keyword evidence="1" id="KW-0812">Transmembrane</keyword>